<dbReference type="Pfam" id="PF00403">
    <property type="entry name" value="HMA"/>
    <property type="match status" value="1"/>
</dbReference>
<evidence type="ECO:0000256" key="12">
    <source>
        <dbReference type="ARBA" id="ARBA00039097"/>
    </source>
</evidence>
<dbReference type="CDD" id="cd00371">
    <property type="entry name" value="HMA"/>
    <property type="match status" value="1"/>
</dbReference>
<dbReference type="PROSITE" id="PS00154">
    <property type="entry name" value="ATPASE_E1_E2"/>
    <property type="match status" value="1"/>
</dbReference>
<dbReference type="SUPFAM" id="SSF81653">
    <property type="entry name" value="Calcium ATPase, transduction domain A"/>
    <property type="match status" value="1"/>
</dbReference>
<dbReference type="PROSITE" id="PS01229">
    <property type="entry name" value="COF_2"/>
    <property type="match status" value="1"/>
</dbReference>
<dbReference type="AlphaFoldDB" id="A0A8J3H3R3"/>
<dbReference type="InterPro" id="IPR027256">
    <property type="entry name" value="P-typ_ATPase_IB"/>
</dbReference>
<keyword evidence="5 14" id="KW-0812">Transmembrane</keyword>
<dbReference type="InterPro" id="IPR006121">
    <property type="entry name" value="HMA_dom"/>
</dbReference>
<feature type="region of interest" description="Disordered" evidence="15">
    <location>
        <begin position="95"/>
        <end position="119"/>
    </location>
</feature>
<dbReference type="PROSITE" id="PS01047">
    <property type="entry name" value="HMA_1"/>
    <property type="match status" value="1"/>
</dbReference>
<dbReference type="EC" id="7.2.2.12" evidence="12"/>
<dbReference type="InterPro" id="IPR059000">
    <property type="entry name" value="ATPase_P-type_domA"/>
</dbReference>
<dbReference type="PANTHER" id="PTHR48085:SF5">
    <property type="entry name" value="CADMIUM_ZINC-TRANSPORTING ATPASE HMA4-RELATED"/>
    <property type="match status" value="1"/>
</dbReference>
<dbReference type="GO" id="GO:0016887">
    <property type="term" value="F:ATP hydrolysis activity"/>
    <property type="evidence" value="ECO:0007669"/>
    <property type="project" value="InterPro"/>
</dbReference>
<dbReference type="PRINTS" id="PR00941">
    <property type="entry name" value="CDATPASE"/>
</dbReference>
<feature type="transmembrane region" description="Helical" evidence="14">
    <location>
        <begin position="353"/>
        <end position="378"/>
    </location>
</feature>
<dbReference type="GO" id="GO:0046872">
    <property type="term" value="F:metal ion binding"/>
    <property type="evidence" value="ECO:0007669"/>
    <property type="project" value="UniProtKB-KW"/>
</dbReference>
<evidence type="ECO:0000256" key="9">
    <source>
        <dbReference type="ARBA" id="ARBA00022967"/>
    </source>
</evidence>
<evidence type="ECO:0000256" key="2">
    <source>
        <dbReference type="ARBA" id="ARBA00006024"/>
    </source>
</evidence>
<dbReference type="InterPro" id="IPR018303">
    <property type="entry name" value="ATPase_P-typ_P_site"/>
</dbReference>
<comment type="subcellular location">
    <subcellularLocation>
        <location evidence="1">Cell membrane</location>
        <topology evidence="1">Multi-pass membrane protein</topology>
    </subcellularLocation>
</comment>
<keyword evidence="6 14" id="KW-0479">Metal-binding</keyword>
<dbReference type="InterPro" id="IPR051014">
    <property type="entry name" value="Cation_Transport_ATPase_IB"/>
</dbReference>
<dbReference type="Proteomes" id="UP000626220">
    <property type="component" value="Unassembled WGS sequence"/>
</dbReference>
<dbReference type="SFLD" id="SFLDG00002">
    <property type="entry name" value="C1.7:_P-type_atpase_like"/>
    <property type="match status" value="1"/>
</dbReference>
<dbReference type="Gene3D" id="3.30.70.100">
    <property type="match status" value="1"/>
</dbReference>
<dbReference type="InterPro" id="IPR008250">
    <property type="entry name" value="ATPase_P-typ_transduc_dom_A_sf"/>
</dbReference>
<dbReference type="GO" id="GO:0005524">
    <property type="term" value="F:ATP binding"/>
    <property type="evidence" value="ECO:0007669"/>
    <property type="project" value="UniProtKB-UniRule"/>
</dbReference>
<dbReference type="NCBIfam" id="TIGR01512">
    <property type="entry name" value="ATPase-IB2_Cd"/>
    <property type="match status" value="1"/>
</dbReference>
<evidence type="ECO:0000256" key="10">
    <source>
        <dbReference type="ARBA" id="ARBA00022989"/>
    </source>
</evidence>
<evidence type="ECO:0000313" key="18">
    <source>
        <dbReference type="Proteomes" id="UP000626220"/>
    </source>
</evidence>
<keyword evidence="7 14" id="KW-0547">Nucleotide-binding</keyword>
<dbReference type="PRINTS" id="PR00119">
    <property type="entry name" value="CATATPASE"/>
</dbReference>
<keyword evidence="11 14" id="KW-0472">Membrane</keyword>
<dbReference type="SUPFAM" id="SSF81665">
    <property type="entry name" value="Calcium ATPase, transmembrane domain M"/>
    <property type="match status" value="1"/>
</dbReference>
<dbReference type="PROSITE" id="PS50846">
    <property type="entry name" value="HMA_2"/>
    <property type="match status" value="1"/>
</dbReference>
<keyword evidence="4" id="KW-0597">Phosphoprotein</keyword>
<keyword evidence="8 14" id="KW-0067">ATP-binding</keyword>
<dbReference type="SUPFAM" id="SSF55008">
    <property type="entry name" value="HMA, heavy metal-associated domain"/>
    <property type="match status" value="1"/>
</dbReference>
<feature type="transmembrane region" description="Helical" evidence="14">
    <location>
        <begin position="384"/>
        <end position="408"/>
    </location>
</feature>
<evidence type="ECO:0000256" key="3">
    <source>
        <dbReference type="ARBA" id="ARBA00022475"/>
    </source>
</evidence>
<feature type="transmembrane region" description="Helical" evidence="14">
    <location>
        <begin position="690"/>
        <end position="715"/>
    </location>
</feature>
<dbReference type="SFLD" id="SFLDF00027">
    <property type="entry name" value="p-type_atpase"/>
    <property type="match status" value="1"/>
</dbReference>
<accession>A0A8J3H3R3</accession>
<comment type="caution">
    <text evidence="17">The sequence shown here is derived from an EMBL/GenBank/DDBJ whole genome shotgun (WGS) entry which is preliminary data.</text>
</comment>
<dbReference type="GO" id="GO:0005886">
    <property type="term" value="C:plasma membrane"/>
    <property type="evidence" value="ECO:0007669"/>
    <property type="project" value="UniProtKB-SubCell"/>
</dbReference>
<evidence type="ECO:0000313" key="17">
    <source>
        <dbReference type="EMBL" id="GHF73072.1"/>
    </source>
</evidence>
<gene>
    <name evidence="17" type="ORF">GCM10017056_49840</name>
</gene>
<dbReference type="InterPro" id="IPR023214">
    <property type="entry name" value="HAD_sf"/>
</dbReference>
<dbReference type="Gene3D" id="3.40.50.1000">
    <property type="entry name" value="HAD superfamily/HAD-like"/>
    <property type="match status" value="1"/>
</dbReference>
<dbReference type="NCBIfam" id="TIGR01525">
    <property type="entry name" value="ATPase-IB_hvy"/>
    <property type="match status" value="1"/>
</dbReference>
<dbReference type="InterPro" id="IPR036412">
    <property type="entry name" value="HAD-like_sf"/>
</dbReference>
<evidence type="ECO:0000256" key="7">
    <source>
        <dbReference type="ARBA" id="ARBA00022741"/>
    </source>
</evidence>
<feature type="domain" description="HMA" evidence="16">
    <location>
        <begin position="7"/>
        <end position="73"/>
    </location>
</feature>
<evidence type="ECO:0000259" key="16">
    <source>
        <dbReference type="PROSITE" id="PS50846"/>
    </source>
</evidence>
<evidence type="ECO:0000256" key="4">
    <source>
        <dbReference type="ARBA" id="ARBA00022553"/>
    </source>
</evidence>
<evidence type="ECO:0000256" key="6">
    <source>
        <dbReference type="ARBA" id="ARBA00022723"/>
    </source>
</evidence>
<reference evidence="17" key="1">
    <citation type="journal article" date="2014" name="Int. J. Syst. Evol. Microbiol.">
        <title>Complete genome sequence of Corynebacterium casei LMG S-19264T (=DSM 44701T), isolated from a smear-ripened cheese.</title>
        <authorList>
            <consortium name="US DOE Joint Genome Institute (JGI-PGF)"/>
            <person name="Walter F."/>
            <person name="Albersmeier A."/>
            <person name="Kalinowski J."/>
            <person name="Ruckert C."/>
        </authorList>
    </citation>
    <scope>NUCLEOTIDE SEQUENCE</scope>
    <source>
        <strain evidence="17">KCTC 42650</strain>
    </source>
</reference>
<evidence type="ECO:0000256" key="13">
    <source>
        <dbReference type="ARBA" id="ARBA00047308"/>
    </source>
</evidence>
<evidence type="ECO:0000256" key="8">
    <source>
        <dbReference type="ARBA" id="ARBA00022840"/>
    </source>
</evidence>
<dbReference type="InterPro" id="IPR023298">
    <property type="entry name" value="ATPase_P-typ_TM_dom_sf"/>
</dbReference>
<dbReference type="FunFam" id="2.70.150.10:FF:000002">
    <property type="entry name" value="Copper-transporting ATPase 1, putative"/>
    <property type="match status" value="1"/>
</dbReference>
<comment type="catalytic activity">
    <reaction evidence="13">
        <text>Zn(2+)(in) + ATP + H2O = Zn(2+)(out) + ADP + phosphate + H(+)</text>
        <dbReference type="Rhea" id="RHEA:20621"/>
        <dbReference type="ChEBI" id="CHEBI:15377"/>
        <dbReference type="ChEBI" id="CHEBI:15378"/>
        <dbReference type="ChEBI" id="CHEBI:29105"/>
        <dbReference type="ChEBI" id="CHEBI:30616"/>
        <dbReference type="ChEBI" id="CHEBI:43474"/>
        <dbReference type="ChEBI" id="CHEBI:456216"/>
        <dbReference type="EC" id="7.2.2.12"/>
    </reaction>
</comment>
<dbReference type="InterPro" id="IPR036163">
    <property type="entry name" value="HMA_dom_sf"/>
</dbReference>
<comment type="similarity">
    <text evidence="2 14">Belongs to the cation transport ATPase (P-type) (TC 3.A.3) family. Type IB subfamily.</text>
</comment>
<keyword evidence="3 14" id="KW-1003">Cell membrane</keyword>
<dbReference type="InterPro" id="IPR017969">
    <property type="entry name" value="Heavy-metal-associated_CS"/>
</dbReference>
<dbReference type="SFLD" id="SFLDS00003">
    <property type="entry name" value="Haloacid_Dehalogenase"/>
    <property type="match status" value="1"/>
</dbReference>
<evidence type="ECO:0000256" key="14">
    <source>
        <dbReference type="RuleBase" id="RU362081"/>
    </source>
</evidence>
<dbReference type="Gene3D" id="3.40.1110.10">
    <property type="entry name" value="Calcium-transporting ATPase, cytoplasmic domain N"/>
    <property type="match status" value="1"/>
</dbReference>
<dbReference type="GO" id="GO:0016463">
    <property type="term" value="F:P-type zinc transporter activity"/>
    <property type="evidence" value="ECO:0007669"/>
    <property type="project" value="UniProtKB-EC"/>
</dbReference>
<dbReference type="Pfam" id="PF00122">
    <property type="entry name" value="E1-E2_ATPase"/>
    <property type="match status" value="1"/>
</dbReference>
<dbReference type="InterPro" id="IPR001757">
    <property type="entry name" value="P_typ_ATPase"/>
</dbReference>
<dbReference type="InterPro" id="IPR023299">
    <property type="entry name" value="ATPase_P-typ_cyto_dom_N"/>
</dbReference>
<dbReference type="RefSeq" id="WP_189682845.1">
    <property type="nucleotide sequence ID" value="NZ_BNCJ01000034.1"/>
</dbReference>
<dbReference type="NCBIfam" id="TIGR01511">
    <property type="entry name" value="ATPase-IB1_Cu"/>
    <property type="match status" value="1"/>
</dbReference>
<dbReference type="InterPro" id="IPR044492">
    <property type="entry name" value="P_typ_ATPase_HD_dom"/>
</dbReference>
<keyword evidence="9" id="KW-1278">Translocase</keyword>
<keyword evidence="18" id="KW-1185">Reference proteome</keyword>
<dbReference type="NCBIfam" id="TIGR01494">
    <property type="entry name" value="ATPase_P-type"/>
    <property type="match status" value="1"/>
</dbReference>
<dbReference type="CDD" id="cd07546">
    <property type="entry name" value="P-type_ATPase_Pb_Zn_Cd2-like"/>
    <property type="match status" value="1"/>
</dbReference>
<dbReference type="GO" id="GO:0015086">
    <property type="term" value="F:cadmium ion transmembrane transporter activity"/>
    <property type="evidence" value="ECO:0007669"/>
    <property type="project" value="TreeGrafter"/>
</dbReference>
<proteinExistence type="inferred from homology"/>
<dbReference type="SUPFAM" id="SSF56784">
    <property type="entry name" value="HAD-like"/>
    <property type="match status" value="1"/>
</dbReference>
<sequence>MADGSTGLREWRVTGMDCGSCAAKVRGAVERLPGVADVDVALMAERLRLTLDERQTSPESIEKAVRGVGFGIAAKGAHPEKPKGAFVLPDGAFPKAAEAPDPEGSPAGDTEGPQEAPTPSWYQTAKGRLVIGTGALLAAAWASRLVFSAEIAHWTFILATLIGLVPVAQRAFAMARARMPFTIEMLMTIAVGGALVIGAAEEAALVVFLFAVGELLEGVAAGKARDSIRALSKLVPKTARLEVGGRTREVPAGRLQVGQVVQVRPGDRMPCDGEVIEGTSGVDESPVTGESVPSLKEPGAAVFAGSINAEALLRVRVSRSAEDNTIARIVRLVEEAESARAPTERFIDRFSRIYMPAVVGAAVLVAVIPPLAFGLAWGEWVYRALALLLIGCPCALVISVPASIASALSTGARNGLLMKGGAVIEAAARTTHVAFDKTGTLTHGRPRVTDVSVLSGSEDDLMALAAGVENSASHPLGQAICAEAERRGVDAAAATGGRALPGKGAEASIDGLTISVGSPRLADERGALTGDLWTRVAALEAEGKTVVIVLREDVPQGLIALRDEPRADAAVAVAQLRTLGISSVMLTGDNPRTAQAIAEGLGIAHRSELMPEDKVAAIRDLTSDARVMMIGDGINDAPALAAAHVGVAMGSGTDVALETADAAILRNRVTDVAGKIRLARATMANIRQNIAIALGLKAVFLVTTLLGISGLWIAILADTGATVLVTMNALRLLFFRPSVAIDTSQYANHDNGNTRSDRVSPTT</sequence>
<dbReference type="Pfam" id="PF00702">
    <property type="entry name" value="Hydrolase"/>
    <property type="match status" value="1"/>
</dbReference>
<protein>
    <recommendedName>
        <fullName evidence="12">P-type Zn(2+) transporter</fullName>
        <ecNumber evidence="12">7.2.2.12</ecNumber>
    </recommendedName>
</protein>
<name>A0A8J3H3R3_9RHOB</name>
<evidence type="ECO:0000256" key="15">
    <source>
        <dbReference type="SAM" id="MobiDB-lite"/>
    </source>
</evidence>
<evidence type="ECO:0000256" key="11">
    <source>
        <dbReference type="ARBA" id="ARBA00023136"/>
    </source>
</evidence>
<dbReference type="Gene3D" id="2.70.150.10">
    <property type="entry name" value="Calcium-transporting ATPase, cytoplasmic transduction domain A"/>
    <property type="match status" value="1"/>
</dbReference>
<evidence type="ECO:0000256" key="5">
    <source>
        <dbReference type="ARBA" id="ARBA00022692"/>
    </source>
</evidence>
<keyword evidence="10 14" id="KW-1133">Transmembrane helix</keyword>
<reference evidence="17" key="2">
    <citation type="submission" date="2020-09" db="EMBL/GenBank/DDBJ databases">
        <authorList>
            <person name="Sun Q."/>
            <person name="Kim S."/>
        </authorList>
    </citation>
    <scope>NUCLEOTIDE SEQUENCE</scope>
    <source>
        <strain evidence="17">KCTC 42650</strain>
    </source>
</reference>
<feature type="transmembrane region" description="Helical" evidence="14">
    <location>
        <begin position="153"/>
        <end position="172"/>
    </location>
</feature>
<dbReference type="EMBL" id="BNCJ01000034">
    <property type="protein sequence ID" value="GHF73072.1"/>
    <property type="molecule type" value="Genomic_DNA"/>
</dbReference>
<dbReference type="PANTHER" id="PTHR48085">
    <property type="entry name" value="CADMIUM/ZINC-TRANSPORTING ATPASE HMA2-RELATED"/>
    <property type="match status" value="1"/>
</dbReference>
<organism evidence="17 18">
    <name type="scientific">Seohaeicola zhoushanensis</name>
    <dbReference type="NCBI Taxonomy" id="1569283"/>
    <lineage>
        <taxon>Bacteria</taxon>
        <taxon>Pseudomonadati</taxon>
        <taxon>Pseudomonadota</taxon>
        <taxon>Alphaproteobacteria</taxon>
        <taxon>Rhodobacterales</taxon>
        <taxon>Roseobacteraceae</taxon>
        <taxon>Seohaeicola</taxon>
    </lineage>
</organism>
<evidence type="ECO:0000256" key="1">
    <source>
        <dbReference type="ARBA" id="ARBA00004651"/>
    </source>
</evidence>